<comment type="similarity">
    <text evidence="12">Belongs to the LpxC family.</text>
</comment>
<comment type="cofactor">
    <cofactor evidence="1 12">
        <name>Zn(2+)</name>
        <dbReference type="ChEBI" id="CHEBI:29105"/>
    </cofactor>
</comment>
<comment type="caution">
    <text evidence="13">The sequence shown here is derived from an EMBL/GenBank/DDBJ whole genome shotgun (WGS) entry which is preliminary data.</text>
</comment>
<organism evidence="13 14">
    <name type="scientific">Flaviflagellibacter deserti</name>
    <dbReference type="NCBI Taxonomy" id="2267266"/>
    <lineage>
        <taxon>Bacteria</taxon>
        <taxon>Pseudomonadati</taxon>
        <taxon>Pseudomonadota</taxon>
        <taxon>Alphaproteobacteria</taxon>
        <taxon>Hyphomicrobiales</taxon>
        <taxon>Flaviflagellibacter</taxon>
    </lineage>
</organism>
<evidence type="ECO:0000313" key="13">
    <source>
        <dbReference type="EMBL" id="MFC5069229.1"/>
    </source>
</evidence>
<evidence type="ECO:0000256" key="7">
    <source>
        <dbReference type="ARBA" id="ARBA00022723"/>
    </source>
</evidence>
<gene>
    <name evidence="12 13" type="primary">lpxC</name>
    <name evidence="13" type="ORF">ACFPFW_14525</name>
</gene>
<feature type="binding site" evidence="12">
    <location>
        <position position="82"/>
    </location>
    <ligand>
        <name>Zn(2+)</name>
        <dbReference type="ChEBI" id="CHEBI:29105"/>
    </ligand>
</feature>
<dbReference type="EC" id="3.5.1.108" evidence="4 12"/>
<evidence type="ECO:0000256" key="11">
    <source>
        <dbReference type="ARBA" id="ARBA00024535"/>
    </source>
</evidence>
<dbReference type="InterPro" id="IPR004463">
    <property type="entry name" value="UDP-acyl_GlcNac_deAcase"/>
</dbReference>
<evidence type="ECO:0000313" key="14">
    <source>
        <dbReference type="Proteomes" id="UP001595796"/>
    </source>
</evidence>
<keyword evidence="8 12" id="KW-0378">Hydrolase</keyword>
<comment type="catalytic activity">
    <reaction evidence="11 12">
        <text>a UDP-3-O-[(3R)-3-hydroxyacyl]-N-acetyl-alpha-D-glucosamine + H2O = a UDP-3-O-[(3R)-3-hydroxyacyl]-alpha-D-glucosamine + acetate</text>
        <dbReference type="Rhea" id="RHEA:67816"/>
        <dbReference type="ChEBI" id="CHEBI:15377"/>
        <dbReference type="ChEBI" id="CHEBI:30089"/>
        <dbReference type="ChEBI" id="CHEBI:137740"/>
        <dbReference type="ChEBI" id="CHEBI:173225"/>
        <dbReference type="EC" id="3.5.1.108"/>
    </reaction>
</comment>
<evidence type="ECO:0000256" key="2">
    <source>
        <dbReference type="ARBA" id="ARBA00002923"/>
    </source>
</evidence>
<keyword evidence="9 12" id="KW-0862">Zinc</keyword>
<feature type="binding site" evidence="12">
    <location>
        <position position="244"/>
    </location>
    <ligand>
        <name>Zn(2+)</name>
        <dbReference type="ChEBI" id="CHEBI:29105"/>
    </ligand>
</feature>
<sequence>MANQQTTLGGSISIAGIGVHSGAPARITLFPAPAGTGIQFRRTNLPGGQARALRAHVDLVTQTDLCTVIGNRDEASVSTIEHLMAALRGLGVDNAVVSIDGPEMPIMDGSSQAFVEAIDAIGVTSLATPRSYIRILKPVRVEHGRAWAELSPYRKGFRLEVEIDFDDALIGRQSIELDLTPKVFRRELAYARTFGFMKDFEKLSAIGLAKGSSLDNTVVIGDGEVLNADGLRGADEFVRHKALDAVGDLALSGIALQGCYRSYCGGHKLNVAMLRALFADSSAWTVVEDTVPARAGLGDLIPALKPAFSPDKN</sequence>
<keyword evidence="7 12" id="KW-0479">Metal-binding</keyword>
<name>A0ABV9Z3Q5_9HYPH</name>
<evidence type="ECO:0000256" key="9">
    <source>
        <dbReference type="ARBA" id="ARBA00022833"/>
    </source>
</evidence>
<evidence type="ECO:0000256" key="3">
    <source>
        <dbReference type="ARBA" id="ARBA00005002"/>
    </source>
</evidence>
<protein>
    <recommendedName>
        <fullName evidence="4 12">UDP-3-O-acyl-N-acetylglucosamine deacetylase</fullName>
        <shortName evidence="12">UDP-3-O-acyl-GlcNAc deacetylase</shortName>
        <ecNumber evidence="4 12">3.5.1.108</ecNumber>
    </recommendedName>
    <alternativeName>
        <fullName evidence="12">UDP-3-O-[R-3-hydroxymyristoyl]-N-acetylglucosamine deacetylase</fullName>
    </alternativeName>
</protein>
<comment type="pathway">
    <text evidence="3 12">Glycolipid biosynthesis; lipid IV(A) biosynthesis; lipid IV(A) from (3R)-3-hydroxytetradecanoyl-[acyl-carrier-protein] and UDP-N-acetyl-alpha-D-glucosamine: step 2/6.</text>
</comment>
<dbReference type="PANTHER" id="PTHR33694:SF1">
    <property type="entry name" value="UDP-3-O-ACYL-N-ACETYLGLUCOSAMINE DEACETYLASE 1, MITOCHONDRIAL-RELATED"/>
    <property type="match status" value="1"/>
</dbReference>
<keyword evidence="6 12" id="KW-0441">Lipid A biosynthesis</keyword>
<dbReference type="Gene3D" id="3.30.230.20">
    <property type="entry name" value="lpxc deacetylase, domain 1"/>
    <property type="match status" value="1"/>
</dbReference>
<accession>A0ABV9Z3Q5</accession>
<comment type="function">
    <text evidence="2 12">Catalyzes the hydrolysis of UDP-3-O-myristoyl-N-acetylglucosamine to form UDP-3-O-myristoylglucosamine and acetate, the committed step in lipid A biosynthesis.</text>
</comment>
<keyword evidence="10 12" id="KW-0443">Lipid metabolism</keyword>
<evidence type="ECO:0000256" key="8">
    <source>
        <dbReference type="ARBA" id="ARBA00022801"/>
    </source>
</evidence>
<dbReference type="InterPro" id="IPR011334">
    <property type="entry name" value="UDP-acyl_GlcNac_deAcase_C"/>
</dbReference>
<evidence type="ECO:0000256" key="1">
    <source>
        <dbReference type="ARBA" id="ARBA00001947"/>
    </source>
</evidence>
<dbReference type="NCBIfam" id="TIGR00325">
    <property type="entry name" value="lpxC"/>
    <property type="match status" value="1"/>
</dbReference>
<dbReference type="Gene3D" id="3.30.1700.10">
    <property type="entry name" value="lpxc deacetylase, domain 2"/>
    <property type="match status" value="1"/>
</dbReference>
<feature type="active site" description="Proton donor" evidence="12">
    <location>
        <position position="267"/>
    </location>
</feature>
<dbReference type="PANTHER" id="PTHR33694">
    <property type="entry name" value="UDP-3-O-ACYL-N-ACETYLGLUCOSAMINE DEACETYLASE 1, MITOCHONDRIAL-RELATED"/>
    <property type="match status" value="1"/>
</dbReference>
<evidence type="ECO:0000256" key="10">
    <source>
        <dbReference type="ARBA" id="ARBA00023098"/>
    </source>
</evidence>
<dbReference type="GO" id="GO:0103117">
    <property type="term" value="F:UDP-3-O-acyl-N-acetylglucosamine deacetylase activity"/>
    <property type="evidence" value="ECO:0007669"/>
    <property type="project" value="UniProtKB-EC"/>
</dbReference>
<keyword evidence="14" id="KW-1185">Reference proteome</keyword>
<evidence type="ECO:0000256" key="6">
    <source>
        <dbReference type="ARBA" id="ARBA00022556"/>
    </source>
</evidence>
<evidence type="ECO:0000256" key="12">
    <source>
        <dbReference type="HAMAP-Rule" id="MF_00388"/>
    </source>
</evidence>
<evidence type="ECO:0000256" key="5">
    <source>
        <dbReference type="ARBA" id="ARBA00022516"/>
    </source>
</evidence>
<dbReference type="RefSeq" id="WP_114958209.1">
    <property type="nucleotide sequence ID" value="NZ_JBHSJF010000006.1"/>
</dbReference>
<dbReference type="SUPFAM" id="SSF54211">
    <property type="entry name" value="Ribosomal protein S5 domain 2-like"/>
    <property type="match status" value="2"/>
</dbReference>
<dbReference type="Pfam" id="PF03331">
    <property type="entry name" value="LpxC"/>
    <property type="match status" value="1"/>
</dbReference>
<proteinExistence type="inferred from homology"/>
<dbReference type="InterPro" id="IPR020568">
    <property type="entry name" value="Ribosomal_Su5_D2-typ_SF"/>
</dbReference>
<reference evidence="14" key="1">
    <citation type="journal article" date="2019" name="Int. J. Syst. Evol. Microbiol.">
        <title>The Global Catalogue of Microorganisms (GCM) 10K type strain sequencing project: providing services to taxonomists for standard genome sequencing and annotation.</title>
        <authorList>
            <consortium name="The Broad Institute Genomics Platform"/>
            <consortium name="The Broad Institute Genome Sequencing Center for Infectious Disease"/>
            <person name="Wu L."/>
            <person name="Ma J."/>
        </authorList>
    </citation>
    <scope>NUCLEOTIDE SEQUENCE [LARGE SCALE GENOMIC DNA]</scope>
    <source>
        <strain evidence="14">CGMCC 1.16444</strain>
    </source>
</reference>
<feature type="binding site" evidence="12">
    <location>
        <position position="240"/>
    </location>
    <ligand>
        <name>Zn(2+)</name>
        <dbReference type="ChEBI" id="CHEBI:29105"/>
    </ligand>
</feature>
<dbReference type="HAMAP" id="MF_00388">
    <property type="entry name" value="LpxC"/>
    <property type="match status" value="1"/>
</dbReference>
<dbReference type="InterPro" id="IPR015870">
    <property type="entry name" value="UDP-acyl_N-AcGlcN_deAcase_N"/>
</dbReference>
<dbReference type="Proteomes" id="UP001595796">
    <property type="component" value="Unassembled WGS sequence"/>
</dbReference>
<keyword evidence="5 12" id="KW-0444">Lipid biosynthesis</keyword>
<dbReference type="EMBL" id="JBHSJF010000006">
    <property type="protein sequence ID" value="MFC5069229.1"/>
    <property type="molecule type" value="Genomic_DNA"/>
</dbReference>
<evidence type="ECO:0000256" key="4">
    <source>
        <dbReference type="ARBA" id="ARBA00012745"/>
    </source>
</evidence>